<dbReference type="EMBL" id="PGCJ01000039">
    <property type="protein sequence ID" value="PLW54924.1"/>
    <property type="molecule type" value="Genomic_DNA"/>
</dbReference>
<evidence type="ECO:0000313" key="1">
    <source>
        <dbReference type="EMBL" id="PLW19895.1"/>
    </source>
</evidence>
<proteinExistence type="predicted"/>
<keyword evidence="3" id="KW-1185">Reference proteome</keyword>
<reference evidence="2 3" key="1">
    <citation type="submission" date="2017-11" db="EMBL/GenBank/DDBJ databases">
        <title>De novo assembly and phasing of dikaryotic genomes from two isolates of Puccinia coronata f. sp. avenae, the causal agent of oat crown rust.</title>
        <authorList>
            <person name="Miller M.E."/>
            <person name="Zhang Y."/>
            <person name="Omidvar V."/>
            <person name="Sperschneider J."/>
            <person name="Schwessinger B."/>
            <person name="Raley C."/>
            <person name="Palmer J.M."/>
            <person name="Garnica D."/>
            <person name="Upadhyaya N."/>
            <person name="Rathjen J."/>
            <person name="Taylor J.M."/>
            <person name="Park R.F."/>
            <person name="Dodds P.N."/>
            <person name="Hirsch C.D."/>
            <person name="Kianian S.F."/>
            <person name="Figueroa M."/>
        </authorList>
    </citation>
    <scope>NUCLEOTIDE SEQUENCE [LARGE SCALE GENOMIC DNA]</scope>
    <source>
        <strain evidence="2">12NC29</strain>
    </source>
</reference>
<name>A0A2N5VY49_9BASI</name>
<evidence type="ECO:0000313" key="3">
    <source>
        <dbReference type="Proteomes" id="UP000235388"/>
    </source>
</evidence>
<organism evidence="2 3">
    <name type="scientific">Puccinia coronata f. sp. avenae</name>
    <dbReference type="NCBI Taxonomy" id="200324"/>
    <lineage>
        <taxon>Eukaryota</taxon>
        <taxon>Fungi</taxon>
        <taxon>Dikarya</taxon>
        <taxon>Basidiomycota</taxon>
        <taxon>Pucciniomycotina</taxon>
        <taxon>Pucciniomycetes</taxon>
        <taxon>Pucciniales</taxon>
        <taxon>Pucciniaceae</taxon>
        <taxon>Puccinia</taxon>
    </lineage>
</organism>
<dbReference type="EMBL" id="PGCJ01000806">
    <property type="protein sequence ID" value="PLW19895.1"/>
    <property type="molecule type" value="Genomic_DNA"/>
</dbReference>
<accession>A0A2N5VY49</accession>
<protein>
    <submittedName>
        <fullName evidence="2">Uncharacterized protein</fullName>
    </submittedName>
</protein>
<gene>
    <name evidence="2" type="ORF">PCANC_05893</name>
    <name evidence="1" type="ORF">PCANC_09238</name>
</gene>
<dbReference type="AlphaFoldDB" id="A0A2N5VY49"/>
<sequence>MFQKNCGQNFAARWIQESQKTKLPKFFAKTGALGAQTASALLASRAMPHHQLVQLDKPPQGTAL</sequence>
<evidence type="ECO:0000313" key="2">
    <source>
        <dbReference type="EMBL" id="PLW54924.1"/>
    </source>
</evidence>
<dbReference type="Proteomes" id="UP000235388">
    <property type="component" value="Unassembled WGS sequence"/>
</dbReference>
<comment type="caution">
    <text evidence="2">The sequence shown here is derived from an EMBL/GenBank/DDBJ whole genome shotgun (WGS) entry which is preliminary data.</text>
</comment>